<dbReference type="Proteomes" id="UP000759537">
    <property type="component" value="Unassembled WGS sequence"/>
</dbReference>
<evidence type="ECO:0000313" key="3">
    <source>
        <dbReference type="EMBL" id="KAF8480882.1"/>
    </source>
</evidence>
<dbReference type="CDD" id="cd23808">
    <property type="entry name" value="UBCc_UBE2W"/>
    <property type="match status" value="1"/>
</dbReference>
<reference evidence="3" key="1">
    <citation type="submission" date="2019-10" db="EMBL/GenBank/DDBJ databases">
        <authorList>
            <consortium name="DOE Joint Genome Institute"/>
            <person name="Kuo A."/>
            <person name="Miyauchi S."/>
            <person name="Kiss E."/>
            <person name="Drula E."/>
            <person name="Kohler A."/>
            <person name="Sanchez-Garcia M."/>
            <person name="Andreopoulos B."/>
            <person name="Barry K.W."/>
            <person name="Bonito G."/>
            <person name="Buee M."/>
            <person name="Carver A."/>
            <person name="Chen C."/>
            <person name="Cichocki N."/>
            <person name="Clum A."/>
            <person name="Culley D."/>
            <person name="Crous P.W."/>
            <person name="Fauchery L."/>
            <person name="Girlanda M."/>
            <person name="Hayes R."/>
            <person name="Keri Z."/>
            <person name="LaButti K."/>
            <person name="Lipzen A."/>
            <person name="Lombard V."/>
            <person name="Magnuson J."/>
            <person name="Maillard F."/>
            <person name="Morin E."/>
            <person name="Murat C."/>
            <person name="Nolan M."/>
            <person name="Ohm R."/>
            <person name="Pangilinan J."/>
            <person name="Pereira M."/>
            <person name="Perotto S."/>
            <person name="Peter M."/>
            <person name="Riley R."/>
            <person name="Sitrit Y."/>
            <person name="Stielow B."/>
            <person name="Szollosi G."/>
            <person name="Zifcakova L."/>
            <person name="Stursova M."/>
            <person name="Spatafora J.W."/>
            <person name="Tedersoo L."/>
            <person name="Vaario L.-M."/>
            <person name="Yamada A."/>
            <person name="Yan M."/>
            <person name="Wang P."/>
            <person name="Xu J."/>
            <person name="Bruns T."/>
            <person name="Baldrian P."/>
            <person name="Vilgalys R."/>
            <person name="Henrissat B."/>
            <person name="Grigoriev I.V."/>
            <person name="Hibbett D."/>
            <person name="Nagy L.G."/>
            <person name="Martin F.M."/>
        </authorList>
    </citation>
    <scope>NUCLEOTIDE SEQUENCE</scope>
    <source>
        <strain evidence="3">Prilba</strain>
    </source>
</reference>
<evidence type="ECO:0000259" key="2">
    <source>
        <dbReference type="PROSITE" id="PS50127"/>
    </source>
</evidence>
<keyword evidence="4" id="KW-1185">Reference proteome</keyword>
<evidence type="ECO:0000256" key="1">
    <source>
        <dbReference type="ARBA" id="ARBA00022786"/>
    </source>
</evidence>
<dbReference type="PROSITE" id="PS50127">
    <property type="entry name" value="UBC_2"/>
    <property type="match status" value="1"/>
</dbReference>
<dbReference type="SMART" id="SM00212">
    <property type="entry name" value="UBCc"/>
    <property type="match status" value="1"/>
</dbReference>
<dbReference type="PANTHER" id="PTHR24067">
    <property type="entry name" value="UBIQUITIN-CONJUGATING ENZYME E2"/>
    <property type="match status" value="1"/>
</dbReference>
<proteinExistence type="predicted"/>
<organism evidence="3 4">
    <name type="scientific">Russula ochroleuca</name>
    <dbReference type="NCBI Taxonomy" id="152965"/>
    <lineage>
        <taxon>Eukaryota</taxon>
        <taxon>Fungi</taxon>
        <taxon>Dikarya</taxon>
        <taxon>Basidiomycota</taxon>
        <taxon>Agaricomycotina</taxon>
        <taxon>Agaricomycetes</taxon>
        <taxon>Russulales</taxon>
        <taxon>Russulaceae</taxon>
        <taxon>Russula</taxon>
    </lineage>
</organism>
<dbReference type="InterPro" id="IPR050113">
    <property type="entry name" value="Ub_conjugating_enzyme"/>
</dbReference>
<dbReference type="AlphaFoldDB" id="A0A9P5MWZ5"/>
<feature type="domain" description="UBC core" evidence="2">
    <location>
        <begin position="4"/>
        <end position="158"/>
    </location>
</feature>
<dbReference type="Gene3D" id="3.10.110.10">
    <property type="entry name" value="Ubiquitin Conjugating Enzyme"/>
    <property type="match status" value="1"/>
</dbReference>
<dbReference type="InterPro" id="IPR000608">
    <property type="entry name" value="UBC"/>
</dbReference>
<keyword evidence="1" id="KW-0833">Ubl conjugation pathway</keyword>
<comment type="caution">
    <text evidence="3">The sequence shown here is derived from an EMBL/GenBank/DDBJ whole genome shotgun (WGS) entry which is preliminary data.</text>
</comment>
<gene>
    <name evidence="3" type="ORF">DFH94DRAFT_736637</name>
</gene>
<evidence type="ECO:0000313" key="4">
    <source>
        <dbReference type="Proteomes" id="UP000759537"/>
    </source>
</evidence>
<dbReference type="SUPFAM" id="SSF54495">
    <property type="entry name" value="UBC-like"/>
    <property type="match status" value="1"/>
</dbReference>
<dbReference type="InterPro" id="IPR016135">
    <property type="entry name" value="UBQ-conjugating_enzyme/RWD"/>
</dbReference>
<sequence>MSVVYSRRLKKELQEIQIEQADPAKRAAGIQLLQADDLKTWYFSIEVLGDSLYKNETFHLMVRFDPEYPFKSPAVQFVVSDKVKPPIHPHVYTNGHICASILGDDWSPTLSVMAICITIQSMLASCKKKELPEGNDDYVRTAPDNPKKTRFVYHDDTV</sequence>
<accession>A0A9P5MWZ5</accession>
<dbReference type="Pfam" id="PF00179">
    <property type="entry name" value="UQ_con"/>
    <property type="match status" value="1"/>
</dbReference>
<dbReference type="FunFam" id="3.10.110.10:FF:000072">
    <property type="entry name" value="Ubiquitin-conjugating enzyme E2 W"/>
    <property type="match status" value="1"/>
</dbReference>
<dbReference type="OrthoDB" id="406833at2759"/>
<protein>
    <submittedName>
        <fullName evidence="3">UBC-like protein</fullName>
    </submittedName>
</protein>
<reference evidence="3" key="2">
    <citation type="journal article" date="2020" name="Nat. Commun.">
        <title>Large-scale genome sequencing of mycorrhizal fungi provides insights into the early evolution of symbiotic traits.</title>
        <authorList>
            <person name="Miyauchi S."/>
            <person name="Kiss E."/>
            <person name="Kuo A."/>
            <person name="Drula E."/>
            <person name="Kohler A."/>
            <person name="Sanchez-Garcia M."/>
            <person name="Morin E."/>
            <person name="Andreopoulos B."/>
            <person name="Barry K.W."/>
            <person name="Bonito G."/>
            <person name="Buee M."/>
            <person name="Carver A."/>
            <person name="Chen C."/>
            <person name="Cichocki N."/>
            <person name="Clum A."/>
            <person name="Culley D."/>
            <person name="Crous P.W."/>
            <person name="Fauchery L."/>
            <person name="Girlanda M."/>
            <person name="Hayes R.D."/>
            <person name="Keri Z."/>
            <person name="LaButti K."/>
            <person name="Lipzen A."/>
            <person name="Lombard V."/>
            <person name="Magnuson J."/>
            <person name="Maillard F."/>
            <person name="Murat C."/>
            <person name="Nolan M."/>
            <person name="Ohm R.A."/>
            <person name="Pangilinan J."/>
            <person name="Pereira M.F."/>
            <person name="Perotto S."/>
            <person name="Peter M."/>
            <person name="Pfister S."/>
            <person name="Riley R."/>
            <person name="Sitrit Y."/>
            <person name="Stielow J.B."/>
            <person name="Szollosi G."/>
            <person name="Zifcakova L."/>
            <person name="Stursova M."/>
            <person name="Spatafora J.W."/>
            <person name="Tedersoo L."/>
            <person name="Vaario L.M."/>
            <person name="Yamada A."/>
            <person name="Yan M."/>
            <person name="Wang P."/>
            <person name="Xu J."/>
            <person name="Bruns T."/>
            <person name="Baldrian P."/>
            <person name="Vilgalys R."/>
            <person name="Dunand C."/>
            <person name="Henrissat B."/>
            <person name="Grigoriev I.V."/>
            <person name="Hibbett D."/>
            <person name="Nagy L.G."/>
            <person name="Martin F.M."/>
        </authorList>
    </citation>
    <scope>NUCLEOTIDE SEQUENCE</scope>
    <source>
        <strain evidence="3">Prilba</strain>
    </source>
</reference>
<dbReference type="EMBL" id="WHVB01000007">
    <property type="protein sequence ID" value="KAF8480882.1"/>
    <property type="molecule type" value="Genomic_DNA"/>
</dbReference>
<name>A0A9P5MWZ5_9AGAM</name>